<proteinExistence type="predicted"/>
<feature type="compositionally biased region" description="Pro residues" evidence="1">
    <location>
        <begin position="288"/>
        <end position="299"/>
    </location>
</feature>
<evidence type="ECO:0000256" key="2">
    <source>
        <dbReference type="SAM" id="SignalP"/>
    </source>
</evidence>
<dbReference type="RefSeq" id="WP_369666003.1">
    <property type="nucleotide sequence ID" value="NZ_JBDKXB010000004.1"/>
</dbReference>
<dbReference type="EMBL" id="JBDKXB010000004">
    <property type="protein sequence ID" value="MEY6431616.1"/>
    <property type="molecule type" value="Genomic_DNA"/>
</dbReference>
<accession>A0ABV4BAX6</accession>
<organism evidence="3 4">
    <name type="scientific">Thioalkalicoccus limnaeus</name>
    <dbReference type="NCBI Taxonomy" id="120681"/>
    <lineage>
        <taxon>Bacteria</taxon>
        <taxon>Pseudomonadati</taxon>
        <taxon>Pseudomonadota</taxon>
        <taxon>Gammaproteobacteria</taxon>
        <taxon>Chromatiales</taxon>
        <taxon>Chromatiaceae</taxon>
        <taxon>Thioalkalicoccus</taxon>
    </lineage>
</organism>
<evidence type="ECO:0000256" key="1">
    <source>
        <dbReference type="SAM" id="MobiDB-lite"/>
    </source>
</evidence>
<keyword evidence="2" id="KW-0732">Signal</keyword>
<reference evidence="3 4" key="1">
    <citation type="submission" date="2024-05" db="EMBL/GenBank/DDBJ databases">
        <title>Genome Sequence and Characterization of the New Strain Purple Sulfur Bacterium of Genus Thioalkalicoccus.</title>
        <authorList>
            <person name="Bryantseva I.A."/>
            <person name="Kyndt J.A."/>
            <person name="Imhoff J.F."/>
        </authorList>
    </citation>
    <scope>NUCLEOTIDE SEQUENCE [LARGE SCALE GENOMIC DNA]</scope>
    <source>
        <strain evidence="3 4">Um2</strain>
    </source>
</reference>
<sequence>MKKLGLAVAVSAALGVGAVHAYTVAVPDDGVLVPNVIHNGGADTTAIMLTNHAQSPVWVYWTFFDEDSVHLVDGQFRMTENDMQRVVWSEVSGVGLENQRGYLVFMVGASATDPTPREGQDLISAAAFQADAFNNDAIFIPTFPINDADLEAGANLTTLDEDSLVSLASGAPAGSTVDMRYEIPGDFESSVLLWSTGGLDDRFTVNMFDDNQNRQSVNFICEFDELCFVDPQDILGRPANFLSGYIRFVTAGTDVGDFVSYTAIRGTSFPATQTVLNPHYGAQQNGGPTPPPPPPPPAP</sequence>
<name>A0ABV4BAX6_9GAMM</name>
<protein>
    <submittedName>
        <fullName evidence="3">Uncharacterized protein</fullName>
    </submittedName>
</protein>
<dbReference type="Proteomes" id="UP001564408">
    <property type="component" value="Unassembled WGS sequence"/>
</dbReference>
<evidence type="ECO:0000313" key="3">
    <source>
        <dbReference type="EMBL" id="MEY6431616.1"/>
    </source>
</evidence>
<feature type="compositionally biased region" description="Polar residues" evidence="1">
    <location>
        <begin position="277"/>
        <end position="287"/>
    </location>
</feature>
<keyword evidence="4" id="KW-1185">Reference proteome</keyword>
<comment type="caution">
    <text evidence="3">The sequence shown here is derived from an EMBL/GenBank/DDBJ whole genome shotgun (WGS) entry which is preliminary data.</text>
</comment>
<evidence type="ECO:0000313" key="4">
    <source>
        <dbReference type="Proteomes" id="UP001564408"/>
    </source>
</evidence>
<feature type="chain" id="PRO_5045060646" evidence="2">
    <location>
        <begin position="22"/>
        <end position="299"/>
    </location>
</feature>
<feature type="signal peptide" evidence="2">
    <location>
        <begin position="1"/>
        <end position="21"/>
    </location>
</feature>
<gene>
    <name evidence="3" type="ORF">ABC977_04250</name>
</gene>
<feature type="region of interest" description="Disordered" evidence="1">
    <location>
        <begin position="277"/>
        <end position="299"/>
    </location>
</feature>